<evidence type="ECO:0000313" key="1">
    <source>
        <dbReference type="EMBL" id="CEK73068.1"/>
    </source>
</evidence>
<proteinExistence type="predicted"/>
<sequence length="50" mass="5618">MRDFSCPRHPFMRARRFFSTKGLFTLLPDNGLFRGDTETTGLPISQNAGG</sequence>
<reference evidence="1" key="1">
    <citation type="submission" date="2014-12" db="EMBL/GenBank/DDBJ databases">
        <title>Insight into the proteome of Arion vulgaris.</title>
        <authorList>
            <person name="Aradska J."/>
            <person name="Bulat T."/>
            <person name="Smidak R."/>
            <person name="Sarate P."/>
            <person name="Gangsoo J."/>
            <person name="Sialana F."/>
            <person name="Bilban M."/>
            <person name="Lubec G."/>
        </authorList>
    </citation>
    <scope>NUCLEOTIDE SEQUENCE</scope>
    <source>
        <tissue evidence="1">Skin</tissue>
    </source>
</reference>
<dbReference type="AlphaFoldDB" id="A0A0B6ZWU5"/>
<name>A0A0B6ZWU5_9EUPU</name>
<dbReference type="EMBL" id="HACG01026203">
    <property type="protein sequence ID" value="CEK73068.1"/>
    <property type="molecule type" value="Transcribed_RNA"/>
</dbReference>
<organism evidence="1">
    <name type="scientific">Arion vulgaris</name>
    <dbReference type="NCBI Taxonomy" id="1028688"/>
    <lineage>
        <taxon>Eukaryota</taxon>
        <taxon>Metazoa</taxon>
        <taxon>Spiralia</taxon>
        <taxon>Lophotrochozoa</taxon>
        <taxon>Mollusca</taxon>
        <taxon>Gastropoda</taxon>
        <taxon>Heterobranchia</taxon>
        <taxon>Euthyneura</taxon>
        <taxon>Panpulmonata</taxon>
        <taxon>Eupulmonata</taxon>
        <taxon>Stylommatophora</taxon>
        <taxon>Helicina</taxon>
        <taxon>Arionoidea</taxon>
        <taxon>Arionidae</taxon>
        <taxon>Arion</taxon>
    </lineage>
</organism>
<gene>
    <name evidence="1" type="primary">ORF85167</name>
</gene>
<protein>
    <submittedName>
        <fullName evidence="1">Uncharacterized protein</fullName>
    </submittedName>
</protein>
<accession>A0A0B6ZWU5</accession>